<gene>
    <name evidence="2" type="ORF">GJA_240</name>
</gene>
<dbReference type="OrthoDB" id="8566509at2"/>
<evidence type="ECO:0000313" key="3">
    <source>
        <dbReference type="Proteomes" id="UP000027604"/>
    </source>
</evidence>
<dbReference type="KEGG" id="jag:GJA_240"/>
<evidence type="ECO:0000313" key="2">
    <source>
        <dbReference type="EMBL" id="CDG80903.1"/>
    </source>
</evidence>
<protein>
    <recommendedName>
        <fullName evidence="4">DUF2116 family Zn-ribbon domain-containing protein</fullName>
    </recommendedName>
</protein>
<dbReference type="EMBL" id="HG322949">
    <property type="protein sequence ID" value="CDG80903.1"/>
    <property type="molecule type" value="Genomic_DNA"/>
</dbReference>
<sequence length="65" mass="7239">METTHDSLPDADGIETQAQTAGRPARQMLPPKGACWYCDKPLDSVRRFCGKECADAYTEEVAYSR</sequence>
<dbReference type="PATRIC" id="fig|1349767.4.peg.4875"/>
<accession>W0V0N9</accession>
<dbReference type="HOGENOM" id="CLU_2843991_0_0_4"/>
<dbReference type="RefSeq" id="WP_038487833.1">
    <property type="nucleotide sequence ID" value="NZ_BCTH01000094.1"/>
</dbReference>
<dbReference type="AlphaFoldDB" id="W0V0N9"/>
<name>W0V0N9_9BURK</name>
<feature type="region of interest" description="Disordered" evidence="1">
    <location>
        <begin position="1"/>
        <end position="26"/>
    </location>
</feature>
<evidence type="ECO:0008006" key="4">
    <source>
        <dbReference type="Google" id="ProtNLM"/>
    </source>
</evidence>
<dbReference type="Proteomes" id="UP000027604">
    <property type="component" value="Chromosome I"/>
</dbReference>
<reference evidence="2 3" key="1">
    <citation type="journal article" date="2015" name="Genome Announc.">
        <title>Genome Sequence of Mushroom Soft-Rot Pathogen Janthinobacterium agaricidamnosum.</title>
        <authorList>
            <person name="Graupner K."/>
            <person name="Lackner G."/>
            <person name="Hertweck C."/>
        </authorList>
    </citation>
    <scope>NUCLEOTIDE SEQUENCE [LARGE SCALE GENOMIC DNA]</scope>
    <source>
        <strain evidence="3">NBRC 102515 / DSM 9628</strain>
    </source>
</reference>
<dbReference type="STRING" id="1349767.GJA_240"/>
<organism evidence="2 3">
    <name type="scientific">Janthinobacterium agaricidamnosum NBRC 102515 = DSM 9628</name>
    <dbReference type="NCBI Taxonomy" id="1349767"/>
    <lineage>
        <taxon>Bacteria</taxon>
        <taxon>Pseudomonadati</taxon>
        <taxon>Pseudomonadota</taxon>
        <taxon>Betaproteobacteria</taxon>
        <taxon>Burkholderiales</taxon>
        <taxon>Oxalobacteraceae</taxon>
        <taxon>Janthinobacterium</taxon>
    </lineage>
</organism>
<evidence type="ECO:0000256" key="1">
    <source>
        <dbReference type="SAM" id="MobiDB-lite"/>
    </source>
</evidence>
<proteinExistence type="predicted"/>
<keyword evidence="3" id="KW-1185">Reference proteome</keyword>